<organism evidence="2 3">
    <name type="scientific">Weissella bombi</name>
    <dbReference type="NCBI Taxonomy" id="1505725"/>
    <lineage>
        <taxon>Bacteria</taxon>
        <taxon>Bacillati</taxon>
        <taxon>Bacillota</taxon>
        <taxon>Bacilli</taxon>
        <taxon>Lactobacillales</taxon>
        <taxon>Lactobacillaceae</taxon>
        <taxon>Weissella</taxon>
    </lineage>
</organism>
<dbReference type="OrthoDB" id="258743at2"/>
<sequence length="237" mass="26858">MIGTMIGHSIMWMILIFLIIPIVASYAISWLTTKSQQHLMARFGQRAPFIFSWLGTIVHELAHALMAVLFGHHIDKVVLLTNPFKQDEAQRLGYVKHSWRSTNLYQRLGNFFIGLAPMLVITLLTGVITQVLWSQLFQIQTLGWRVFIGVPVWQIVVWLCLILNLNLGMNISSADWQNVRQGIMLYLACLVIIGLIVGMIISDPALIWDGVGLWLTMVWLINLGISLVITLVTRILV</sequence>
<evidence type="ECO:0000256" key="1">
    <source>
        <dbReference type="SAM" id="Phobius"/>
    </source>
</evidence>
<reference evidence="3" key="1">
    <citation type="submission" date="2016-08" db="EMBL/GenBank/DDBJ databases">
        <authorList>
            <person name="Varghese N."/>
            <person name="Submissions Spin"/>
        </authorList>
    </citation>
    <scope>NUCLEOTIDE SEQUENCE [LARGE SCALE GENOMIC DNA]</scope>
    <source>
        <strain evidence="3">R-53094</strain>
    </source>
</reference>
<feature type="transmembrane region" description="Helical" evidence="1">
    <location>
        <begin position="183"/>
        <end position="201"/>
    </location>
</feature>
<dbReference type="Proteomes" id="UP000199268">
    <property type="component" value="Unassembled WGS sequence"/>
</dbReference>
<feature type="transmembrane region" description="Helical" evidence="1">
    <location>
        <begin position="12"/>
        <end position="30"/>
    </location>
</feature>
<evidence type="ECO:0008006" key="4">
    <source>
        <dbReference type="Google" id="ProtNLM"/>
    </source>
</evidence>
<feature type="transmembrane region" description="Helical" evidence="1">
    <location>
        <begin position="108"/>
        <end position="132"/>
    </location>
</feature>
<accession>A0A1C4BJE1</accession>
<keyword evidence="1" id="KW-1133">Transmembrane helix</keyword>
<keyword evidence="1" id="KW-0472">Membrane</keyword>
<dbReference type="STRING" id="1505725.GA0061074_11223"/>
<gene>
    <name evidence="2" type="ORF">GA0061074_11223</name>
</gene>
<feature type="transmembrane region" description="Helical" evidence="1">
    <location>
        <begin position="152"/>
        <end position="171"/>
    </location>
</feature>
<dbReference type="EMBL" id="FMAO01000012">
    <property type="protein sequence ID" value="SCC06985.1"/>
    <property type="molecule type" value="Genomic_DNA"/>
</dbReference>
<feature type="transmembrane region" description="Helical" evidence="1">
    <location>
        <begin position="213"/>
        <end position="236"/>
    </location>
</feature>
<dbReference type="AlphaFoldDB" id="A0A1C4BJE1"/>
<dbReference type="RefSeq" id="WP_092463386.1">
    <property type="nucleotide sequence ID" value="NZ_BJEE01000001.1"/>
</dbReference>
<protein>
    <recommendedName>
        <fullName evidence="4">Peptidase M50B-like</fullName>
    </recommendedName>
</protein>
<keyword evidence="3" id="KW-1185">Reference proteome</keyword>
<proteinExistence type="predicted"/>
<keyword evidence="1" id="KW-0812">Transmembrane</keyword>
<evidence type="ECO:0000313" key="2">
    <source>
        <dbReference type="EMBL" id="SCC06985.1"/>
    </source>
</evidence>
<evidence type="ECO:0000313" key="3">
    <source>
        <dbReference type="Proteomes" id="UP000199268"/>
    </source>
</evidence>
<name>A0A1C4BJE1_9LACO</name>